<dbReference type="AlphaFoldDB" id="A0A1B7XQ85"/>
<dbReference type="RefSeq" id="WP_066851713.1">
    <property type="nucleotide sequence ID" value="NZ_JXMS01000001.1"/>
</dbReference>
<feature type="domain" description="Ancillary SecYEG translocon subunit/Cell division coordinator CpoB TPR" evidence="2">
    <location>
        <begin position="33"/>
        <end position="168"/>
    </location>
</feature>
<dbReference type="Pfam" id="PF09976">
    <property type="entry name" value="TPR_21"/>
    <property type="match status" value="1"/>
</dbReference>
<sequence>MVKQNDSHSPLLVDSLQQNISKEAAPLLNFVLRHSKAIALGLVVLVGAMAGFGIYNYMHEQKIAHAQERLGELAVSASTESQLKALKTFVATVPAQVQPAGLLALAKASLRVKDYASAVDAWGKLQSLNVEGMHDLAGLGKADAYARMGDYKKAQEVLTAMLPDASEAYVLPAKHQLALMAEQSGDMKTSLMLYKELEEAVPEANKAFYTRKVALLTGKLKD</sequence>
<protein>
    <recommendedName>
        <fullName evidence="2">Ancillary SecYEG translocon subunit/Cell division coordinator CpoB TPR domain-containing protein</fullName>
    </recommendedName>
</protein>
<evidence type="ECO:0000313" key="4">
    <source>
        <dbReference type="Proteomes" id="UP000091979"/>
    </source>
</evidence>
<name>A0A1B7XQ85_9BACT</name>
<feature type="transmembrane region" description="Helical" evidence="1">
    <location>
        <begin position="37"/>
        <end position="58"/>
    </location>
</feature>
<keyword evidence="1" id="KW-0812">Transmembrane</keyword>
<organism evidence="3 4">
    <name type="scientific">Halodesulfovibrio spirochaetisodalis</name>
    <dbReference type="NCBI Taxonomy" id="1560234"/>
    <lineage>
        <taxon>Bacteria</taxon>
        <taxon>Pseudomonadati</taxon>
        <taxon>Thermodesulfobacteriota</taxon>
        <taxon>Desulfovibrionia</taxon>
        <taxon>Desulfovibrionales</taxon>
        <taxon>Desulfovibrionaceae</taxon>
        <taxon>Halodesulfovibrio</taxon>
    </lineage>
</organism>
<dbReference type="STRING" id="1560234.SP90_01150"/>
<keyword evidence="4" id="KW-1185">Reference proteome</keyword>
<gene>
    <name evidence="3" type="ORF">SP90_01150</name>
</gene>
<dbReference type="EMBL" id="JXMS01000001">
    <property type="protein sequence ID" value="OBQ57669.1"/>
    <property type="molecule type" value="Genomic_DNA"/>
</dbReference>
<reference evidence="3 4" key="1">
    <citation type="submission" date="2015-01" db="EMBL/GenBank/DDBJ databases">
        <title>Desulfovibrio sp. JC271 draft genome sequence.</title>
        <authorList>
            <person name="Shivani Y."/>
            <person name="Subhash Y."/>
            <person name="Sasikala C."/>
            <person name="Ramana C.V."/>
        </authorList>
    </citation>
    <scope>NUCLEOTIDE SEQUENCE [LARGE SCALE GENOMIC DNA]</scope>
    <source>
        <strain evidence="3 4">JC271</strain>
    </source>
</reference>
<dbReference type="InterPro" id="IPR018704">
    <property type="entry name" value="SecYEG/CpoB_TPR"/>
</dbReference>
<evidence type="ECO:0000313" key="3">
    <source>
        <dbReference type="EMBL" id="OBQ57669.1"/>
    </source>
</evidence>
<evidence type="ECO:0000256" key="1">
    <source>
        <dbReference type="SAM" id="Phobius"/>
    </source>
</evidence>
<dbReference type="OrthoDB" id="5464834at2"/>
<accession>A0A1B7XQ85</accession>
<dbReference type="Proteomes" id="UP000091979">
    <property type="component" value="Unassembled WGS sequence"/>
</dbReference>
<proteinExistence type="predicted"/>
<dbReference type="PATRIC" id="fig|1560234.3.peg.241"/>
<keyword evidence="1" id="KW-0472">Membrane</keyword>
<keyword evidence="1" id="KW-1133">Transmembrane helix</keyword>
<dbReference type="Gene3D" id="1.25.40.10">
    <property type="entry name" value="Tetratricopeptide repeat domain"/>
    <property type="match status" value="1"/>
</dbReference>
<evidence type="ECO:0000259" key="2">
    <source>
        <dbReference type="Pfam" id="PF09976"/>
    </source>
</evidence>
<comment type="caution">
    <text evidence="3">The sequence shown here is derived from an EMBL/GenBank/DDBJ whole genome shotgun (WGS) entry which is preliminary data.</text>
</comment>
<dbReference type="SUPFAM" id="SSF48452">
    <property type="entry name" value="TPR-like"/>
    <property type="match status" value="1"/>
</dbReference>
<dbReference type="InterPro" id="IPR011990">
    <property type="entry name" value="TPR-like_helical_dom_sf"/>
</dbReference>